<sequence length="302" mass="34787">MLRLAFIVAVVASLIFYIHNIASEYDRLFRDYSYNPKIFCDEQFVLSMAKNLISVLEEETNKNGKITVLRETREDTSVERIDTSMQKVESRQGVLDYEYPQFRTRVILNRDKAHNAQLLFDNLVYLTSSTTFNLSHPLYNIINKSWNDGQLSFSKDIRCLESSNIKQIRAYSGFPVSPILPIRNTSMMVTHLSLKDHNMHKAPSFVNFTTGALVDQYMIMFHQMSDLAPNQVNGFQTPSMDRISLFDSGIIVWERYISAEPGGWFPGWVQSLNILGNFMANIYVTETKKISAICKENDLKNM</sequence>
<dbReference type="AlphaFoldDB" id="A0AAW2Z9C0"/>
<evidence type="ECO:0000313" key="2">
    <source>
        <dbReference type="Proteomes" id="UP001431209"/>
    </source>
</evidence>
<accession>A0AAW2Z9C0</accession>
<dbReference type="Proteomes" id="UP001431209">
    <property type="component" value="Unassembled WGS sequence"/>
</dbReference>
<proteinExistence type="predicted"/>
<reference evidence="1 2" key="1">
    <citation type="submission" date="2024-03" db="EMBL/GenBank/DDBJ databases">
        <title>The Acrasis kona genome and developmental transcriptomes reveal deep origins of eukaryotic multicellular pathways.</title>
        <authorList>
            <person name="Sheikh S."/>
            <person name="Fu C.-J."/>
            <person name="Brown M.W."/>
            <person name="Baldauf S.L."/>
        </authorList>
    </citation>
    <scope>NUCLEOTIDE SEQUENCE [LARGE SCALE GENOMIC DNA]</scope>
    <source>
        <strain evidence="1 2">ATCC MYA-3509</strain>
    </source>
</reference>
<comment type="caution">
    <text evidence="1">The sequence shown here is derived from an EMBL/GenBank/DDBJ whole genome shotgun (WGS) entry which is preliminary data.</text>
</comment>
<name>A0AAW2Z9C0_9EUKA</name>
<organism evidence="1 2">
    <name type="scientific">Acrasis kona</name>
    <dbReference type="NCBI Taxonomy" id="1008807"/>
    <lineage>
        <taxon>Eukaryota</taxon>
        <taxon>Discoba</taxon>
        <taxon>Heterolobosea</taxon>
        <taxon>Tetramitia</taxon>
        <taxon>Eutetramitia</taxon>
        <taxon>Acrasidae</taxon>
        <taxon>Acrasis</taxon>
    </lineage>
</organism>
<evidence type="ECO:0008006" key="3">
    <source>
        <dbReference type="Google" id="ProtNLM"/>
    </source>
</evidence>
<dbReference type="EMBL" id="JAOPGA020001182">
    <property type="protein sequence ID" value="KAL0485914.1"/>
    <property type="molecule type" value="Genomic_DNA"/>
</dbReference>
<gene>
    <name evidence="1" type="ORF">AKO1_002172</name>
</gene>
<keyword evidence="2" id="KW-1185">Reference proteome</keyword>
<evidence type="ECO:0000313" key="1">
    <source>
        <dbReference type="EMBL" id="KAL0485914.1"/>
    </source>
</evidence>
<protein>
    <recommendedName>
        <fullName evidence="3">Transmembrane protein 231</fullName>
    </recommendedName>
</protein>